<dbReference type="SUPFAM" id="SSF46689">
    <property type="entry name" value="Homeodomain-like"/>
    <property type="match status" value="1"/>
</dbReference>
<organism evidence="2 3">
    <name type="scientific">Spodoptera littoralis</name>
    <name type="common">Egyptian cotton leafworm</name>
    <dbReference type="NCBI Taxonomy" id="7109"/>
    <lineage>
        <taxon>Eukaryota</taxon>
        <taxon>Metazoa</taxon>
        <taxon>Ecdysozoa</taxon>
        <taxon>Arthropoda</taxon>
        <taxon>Hexapoda</taxon>
        <taxon>Insecta</taxon>
        <taxon>Pterygota</taxon>
        <taxon>Neoptera</taxon>
        <taxon>Endopterygota</taxon>
        <taxon>Lepidoptera</taxon>
        <taxon>Glossata</taxon>
        <taxon>Ditrysia</taxon>
        <taxon>Noctuoidea</taxon>
        <taxon>Noctuidae</taxon>
        <taxon>Amphipyrinae</taxon>
        <taxon>Spodoptera</taxon>
    </lineage>
</organism>
<proteinExistence type="predicted"/>
<accession>A0A9P0I6C6</accession>
<dbReference type="EMBL" id="LR824552">
    <property type="protein sequence ID" value="CAH1640583.1"/>
    <property type="molecule type" value="Genomic_DNA"/>
</dbReference>
<gene>
    <name evidence="2" type="ORF">SPLIT_LOCUS5939</name>
</gene>
<evidence type="ECO:0000313" key="3">
    <source>
        <dbReference type="Proteomes" id="UP001153321"/>
    </source>
</evidence>
<dbReference type="GO" id="GO:0005634">
    <property type="term" value="C:nucleus"/>
    <property type="evidence" value="ECO:0007669"/>
    <property type="project" value="UniProtKB-SubCell"/>
</dbReference>
<name>A0A9P0I6C6_SPOLI</name>
<protein>
    <submittedName>
        <fullName evidence="2">Uncharacterized protein</fullName>
    </submittedName>
</protein>
<evidence type="ECO:0000313" key="2">
    <source>
        <dbReference type="EMBL" id="CAH1640583.1"/>
    </source>
</evidence>
<dbReference type="AlphaFoldDB" id="A0A9P0I6C6"/>
<evidence type="ECO:0000256" key="1">
    <source>
        <dbReference type="ARBA" id="ARBA00004123"/>
    </source>
</evidence>
<comment type="subcellular location">
    <subcellularLocation>
        <location evidence="1">Nucleus</location>
    </subcellularLocation>
</comment>
<sequence>MGTSPEVAAQAVALIQAGHSQRNVSAQLNLSRSAVRNVYRRYPESGGFVRRQGLAPIAHYLRNLSAWFAAYELTGDKRLFIPIKWSHEIQQKYASKADGKG</sequence>
<reference evidence="2" key="1">
    <citation type="submission" date="2022-02" db="EMBL/GenBank/DDBJ databases">
        <authorList>
            <person name="King R."/>
        </authorList>
    </citation>
    <scope>NUCLEOTIDE SEQUENCE</scope>
</reference>
<dbReference type="InterPro" id="IPR009057">
    <property type="entry name" value="Homeodomain-like_sf"/>
</dbReference>
<dbReference type="Proteomes" id="UP001153321">
    <property type="component" value="Chromosome 21"/>
</dbReference>
<dbReference type="InterPro" id="IPR036388">
    <property type="entry name" value="WH-like_DNA-bd_sf"/>
</dbReference>
<dbReference type="Pfam" id="PF13384">
    <property type="entry name" value="HTH_23"/>
    <property type="match status" value="1"/>
</dbReference>
<dbReference type="Gene3D" id="1.10.10.10">
    <property type="entry name" value="Winged helix-like DNA-binding domain superfamily/Winged helix DNA-binding domain"/>
    <property type="match status" value="1"/>
</dbReference>
<keyword evidence="3" id="KW-1185">Reference proteome</keyword>